<comment type="caution">
    <text evidence="1">The sequence shown here is derived from an EMBL/GenBank/DDBJ whole genome shotgun (WGS) entry which is preliminary data.</text>
</comment>
<sequence>MVPGSPATVYYAAVEVLAGLPVTDALNAYAVTATIKRAVLEAVIDQQAPGTHFTGAAGDAVLSASSLYLADLIRGRNRRRTWSHAQAHARLRNTTMRDVLARNWPAACTTL</sequence>
<protein>
    <submittedName>
        <fullName evidence="1">Uncharacterized protein</fullName>
    </submittedName>
</protein>
<gene>
    <name evidence="1" type="ORF">GCM10010319_24380</name>
</gene>
<accession>A0ABN0WUE0</accession>
<proteinExistence type="predicted"/>
<dbReference type="Proteomes" id="UP001500063">
    <property type="component" value="Unassembled WGS sequence"/>
</dbReference>
<evidence type="ECO:0000313" key="1">
    <source>
        <dbReference type="EMBL" id="GAA0346969.1"/>
    </source>
</evidence>
<keyword evidence="2" id="KW-1185">Reference proteome</keyword>
<evidence type="ECO:0000313" key="2">
    <source>
        <dbReference type="Proteomes" id="UP001500063"/>
    </source>
</evidence>
<dbReference type="EMBL" id="BAAABW010000013">
    <property type="protein sequence ID" value="GAA0346969.1"/>
    <property type="molecule type" value="Genomic_DNA"/>
</dbReference>
<reference evidence="1 2" key="1">
    <citation type="journal article" date="2019" name="Int. J. Syst. Evol. Microbiol.">
        <title>The Global Catalogue of Microorganisms (GCM) 10K type strain sequencing project: providing services to taxonomists for standard genome sequencing and annotation.</title>
        <authorList>
            <consortium name="The Broad Institute Genomics Platform"/>
            <consortium name="The Broad Institute Genome Sequencing Center for Infectious Disease"/>
            <person name="Wu L."/>
            <person name="Ma J."/>
        </authorList>
    </citation>
    <scope>NUCLEOTIDE SEQUENCE [LARGE SCALE GENOMIC DNA]</scope>
    <source>
        <strain evidence="1 2">JCM 4565</strain>
    </source>
</reference>
<organism evidence="1 2">
    <name type="scientific">Streptomyces blastmyceticus</name>
    <dbReference type="NCBI Taxonomy" id="68180"/>
    <lineage>
        <taxon>Bacteria</taxon>
        <taxon>Bacillati</taxon>
        <taxon>Actinomycetota</taxon>
        <taxon>Actinomycetes</taxon>
        <taxon>Kitasatosporales</taxon>
        <taxon>Streptomycetaceae</taxon>
        <taxon>Streptomyces</taxon>
    </lineage>
</organism>
<name>A0ABN0WUE0_9ACTN</name>